<name>A0ABU9SWD5_9ALTE</name>
<evidence type="ECO:0000313" key="3">
    <source>
        <dbReference type="Proteomes" id="UP001461163"/>
    </source>
</evidence>
<dbReference type="EMBL" id="JBBMQS010000006">
    <property type="protein sequence ID" value="MEM5498180.1"/>
    <property type="molecule type" value="Genomic_DNA"/>
</dbReference>
<dbReference type="PANTHER" id="PTHR10704">
    <property type="entry name" value="CARBOHYDRATE SULFOTRANSFERASE"/>
    <property type="match status" value="1"/>
</dbReference>
<evidence type="ECO:0000259" key="1">
    <source>
        <dbReference type="Pfam" id="PF00685"/>
    </source>
</evidence>
<proteinExistence type="predicted"/>
<dbReference type="InterPro" id="IPR000863">
    <property type="entry name" value="Sulfotransferase_dom"/>
</dbReference>
<sequence>MNGFQQNLKKIRHVTGLFCLRLLCKFTSSNFFSTPVLLLSYPRSGSSWAGKILATSAQLAYVREPVTQPYLKKFDGERTVFHVEKSHKDINIYKNLADDVFAGLPSLHKGVVNNKRDFLPSTSKTPQRLLIKEVNPAAAAFYCQYYKPLLLLLLRHPAAVALSFNERGWLKKHGELLEGTSGKDDWWRFGKLYGTYMAEAVEITGHYKNARIIHYEALVNDPKQHYSDIFVSCGVDVPENFESIIERYCHSKDDLSSGYQTKRNSKVTSEKWKNKLNAQQLASIREGFFESNLNFYREPSDWVLK</sequence>
<comment type="caution">
    <text evidence="2">The sequence shown here is derived from an EMBL/GenBank/DDBJ whole genome shotgun (WGS) entry which is preliminary data.</text>
</comment>
<protein>
    <submittedName>
        <fullName evidence="2">Sulfotransferase domain-containing protein</fullName>
    </submittedName>
</protein>
<dbReference type="Pfam" id="PF00685">
    <property type="entry name" value="Sulfotransfer_1"/>
    <property type="match status" value="1"/>
</dbReference>
<dbReference type="InterPro" id="IPR051135">
    <property type="entry name" value="Gal/GlcNAc/GalNAc_ST"/>
</dbReference>
<dbReference type="PANTHER" id="PTHR10704:SF4">
    <property type="entry name" value="CARBOHYDRATE SULFOTRANSFERASE 6"/>
    <property type="match status" value="1"/>
</dbReference>
<reference evidence="2 3" key="1">
    <citation type="submission" date="2024-03" db="EMBL/GenBank/DDBJ databases">
        <title>Community enrichment and isolation of bacterial strains for fucoidan degradation.</title>
        <authorList>
            <person name="Sichert A."/>
        </authorList>
    </citation>
    <scope>NUCLEOTIDE SEQUENCE [LARGE SCALE GENOMIC DNA]</scope>
    <source>
        <strain evidence="2 3">AS12</strain>
    </source>
</reference>
<dbReference type="RefSeq" id="WP_342881874.1">
    <property type="nucleotide sequence ID" value="NZ_JBBMQS010000006.1"/>
</dbReference>
<evidence type="ECO:0000313" key="2">
    <source>
        <dbReference type="EMBL" id="MEM5498180.1"/>
    </source>
</evidence>
<accession>A0ABU9SWD5</accession>
<dbReference type="InterPro" id="IPR027417">
    <property type="entry name" value="P-loop_NTPase"/>
</dbReference>
<dbReference type="SUPFAM" id="SSF52540">
    <property type="entry name" value="P-loop containing nucleoside triphosphate hydrolases"/>
    <property type="match status" value="1"/>
</dbReference>
<feature type="domain" description="Sulfotransferase" evidence="1">
    <location>
        <begin position="34"/>
        <end position="288"/>
    </location>
</feature>
<organism evidence="2 3">
    <name type="scientific">Paraglaciecola mesophila</name>
    <dbReference type="NCBI Taxonomy" id="197222"/>
    <lineage>
        <taxon>Bacteria</taxon>
        <taxon>Pseudomonadati</taxon>
        <taxon>Pseudomonadota</taxon>
        <taxon>Gammaproteobacteria</taxon>
        <taxon>Alteromonadales</taxon>
        <taxon>Alteromonadaceae</taxon>
        <taxon>Paraglaciecola</taxon>
    </lineage>
</organism>
<dbReference type="Proteomes" id="UP001461163">
    <property type="component" value="Unassembled WGS sequence"/>
</dbReference>
<dbReference type="Gene3D" id="3.40.50.300">
    <property type="entry name" value="P-loop containing nucleotide triphosphate hydrolases"/>
    <property type="match status" value="1"/>
</dbReference>
<keyword evidence="3" id="KW-1185">Reference proteome</keyword>
<gene>
    <name evidence="2" type="ORF">WNY77_12295</name>
</gene>